<proteinExistence type="predicted"/>
<accession>A0A562Q7G6</accession>
<protein>
    <recommendedName>
        <fullName evidence="4">Cyclase dehydrase</fullName>
    </recommendedName>
</protein>
<evidence type="ECO:0000256" key="1">
    <source>
        <dbReference type="SAM" id="MobiDB-lite"/>
    </source>
</evidence>
<comment type="caution">
    <text evidence="2">The sequence shown here is derived from an EMBL/GenBank/DDBJ whole genome shotgun (WGS) entry which is preliminary data.</text>
</comment>
<dbReference type="EMBL" id="VLKY01000010">
    <property type="protein sequence ID" value="TWI52687.1"/>
    <property type="molecule type" value="Genomic_DNA"/>
</dbReference>
<gene>
    <name evidence="2" type="ORF">IQ22_03063</name>
</gene>
<evidence type="ECO:0000313" key="3">
    <source>
        <dbReference type="Proteomes" id="UP000316905"/>
    </source>
</evidence>
<dbReference type="AlphaFoldDB" id="A0A562Q7G6"/>
<dbReference type="RefSeq" id="WP_208733644.1">
    <property type="nucleotide sequence ID" value="NZ_VLKY01000010.1"/>
</dbReference>
<name>A0A562Q7G6_9PSED</name>
<evidence type="ECO:0008006" key="4">
    <source>
        <dbReference type="Google" id="ProtNLM"/>
    </source>
</evidence>
<reference evidence="2 3" key="1">
    <citation type="journal article" date="2015" name="Stand. Genomic Sci.">
        <title>Genomic Encyclopedia of Bacterial and Archaeal Type Strains, Phase III: the genomes of soil and plant-associated and newly described type strains.</title>
        <authorList>
            <person name="Whitman W.B."/>
            <person name="Woyke T."/>
            <person name="Klenk H.P."/>
            <person name="Zhou Y."/>
            <person name="Lilburn T.G."/>
            <person name="Beck B.J."/>
            <person name="De Vos P."/>
            <person name="Vandamme P."/>
            <person name="Eisen J.A."/>
            <person name="Garrity G."/>
            <person name="Hugenholtz P."/>
            <person name="Kyrpides N.C."/>
        </authorList>
    </citation>
    <scope>NUCLEOTIDE SEQUENCE [LARGE SCALE GENOMIC DNA]</scope>
    <source>
        <strain evidence="2 3">CGMCC 1.6858</strain>
    </source>
</reference>
<keyword evidence="3" id="KW-1185">Reference proteome</keyword>
<evidence type="ECO:0000313" key="2">
    <source>
        <dbReference type="EMBL" id="TWI52687.1"/>
    </source>
</evidence>
<sequence length="209" mass="22147">MNYLEHASTPRQSSLAPSDKLARGLGFYSLGLGLVELLAPRAMTRALGMEGSENLVRAYGAREIASGIGVLSDNPVPALWSRVAGDALDLATLATALSDDNPKKGNVKIAMAVVLATALVDVMAAKSSTALHVRPRRMPIVDYSDRTGFPKPAEAMRGAAKDFETPPDMRADIGTGQRLEPMQRDLVSRTPANTDPVGQPPAMNNQVGL</sequence>
<feature type="region of interest" description="Disordered" evidence="1">
    <location>
        <begin position="188"/>
        <end position="209"/>
    </location>
</feature>
<organism evidence="2 3">
    <name type="scientific">Pseudomonas duriflava</name>
    <dbReference type="NCBI Taxonomy" id="459528"/>
    <lineage>
        <taxon>Bacteria</taxon>
        <taxon>Pseudomonadati</taxon>
        <taxon>Pseudomonadota</taxon>
        <taxon>Gammaproteobacteria</taxon>
        <taxon>Pseudomonadales</taxon>
        <taxon>Pseudomonadaceae</taxon>
        <taxon>Pseudomonas</taxon>
    </lineage>
</organism>
<dbReference type="Proteomes" id="UP000316905">
    <property type="component" value="Unassembled WGS sequence"/>
</dbReference>